<dbReference type="Proteomes" id="UP001631969">
    <property type="component" value="Unassembled WGS sequence"/>
</dbReference>
<protein>
    <submittedName>
        <fullName evidence="1">Nucleoside hydrolase-like domain-containing protein</fullName>
    </submittedName>
</protein>
<name>A0ACC7P988_9BACL</name>
<keyword evidence="2" id="KW-1185">Reference proteome</keyword>
<organism evidence="1 2">
    <name type="scientific">Paenibacillus mesotrionivorans</name>
    <dbReference type="NCBI Taxonomy" id="3160968"/>
    <lineage>
        <taxon>Bacteria</taxon>
        <taxon>Bacillati</taxon>
        <taxon>Bacillota</taxon>
        <taxon>Bacilli</taxon>
        <taxon>Bacillales</taxon>
        <taxon>Paenibacillaceae</taxon>
        <taxon>Paenibacillus</taxon>
    </lineage>
</organism>
<evidence type="ECO:0000313" key="1">
    <source>
        <dbReference type="EMBL" id="MFM9330912.1"/>
    </source>
</evidence>
<gene>
    <name evidence="1" type="ORF">ACI1P1_21710</name>
</gene>
<evidence type="ECO:0000313" key="2">
    <source>
        <dbReference type="Proteomes" id="UP001631969"/>
    </source>
</evidence>
<comment type="caution">
    <text evidence="1">The sequence shown here is derived from an EMBL/GenBank/DDBJ whole genome shotgun (WGS) entry which is preliminary data.</text>
</comment>
<sequence>MIHNSGGALAGERYRVIVSTDIGGSDPDDFQSMAHYLLYSDLFDTEGLISSPWGAGTAGDILEVIGHYKTDYPNLRTHSDRYPEPDYLRSITKQGTMDIAPFKGYSQSTEGSDWIIQCARKEDNRPLYVLVWGLLEDVAQALHDDPGIKDKLRVYYIGGPNKKWGLNAYEYIRENFPDLWIIENNSTYRGWFVGGNQEGDLGNLSFVMTHALHHGALGDYFAKHLGGVIKMGDTPSVTYLMKGTPEEPEKPGWGGSFVQVGNRPKAVFHRNTTEKDEVEVFAVLELVFQGPELDRDTEESVFTLVVDGQEFEGFYCGGTEYRVRFMPKSQGSWTYTTKSRLPELDGQSGAFTCVEETPAGRIGEEARYPNWWADVLDPEHEEHPHKGAKTVSMWREEFLRDFQTRFDWALHPRK</sequence>
<dbReference type="EMBL" id="JBJURJ010000015">
    <property type="protein sequence ID" value="MFM9330912.1"/>
    <property type="molecule type" value="Genomic_DNA"/>
</dbReference>
<reference evidence="1" key="1">
    <citation type="submission" date="2024-12" db="EMBL/GenBank/DDBJ databases">
        <authorList>
            <person name="Wu N."/>
        </authorList>
    </citation>
    <scope>NUCLEOTIDE SEQUENCE</scope>
    <source>
        <strain evidence="1">P15</strain>
    </source>
</reference>
<accession>A0ACC7P988</accession>
<proteinExistence type="predicted"/>